<evidence type="ECO:0000313" key="3">
    <source>
        <dbReference type="Proteomes" id="UP000234681"/>
    </source>
</evidence>
<dbReference type="EMBL" id="CH474035">
    <property type="protein sequence ID" value="EDL86921.1"/>
    <property type="molecule type" value="Genomic_DNA"/>
</dbReference>
<dbReference type="GO" id="GO:0034220">
    <property type="term" value="P:monoatomic ion transmembrane transport"/>
    <property type="evidence" value="ECO:0007669"/>
    <property type="project" value="UniProtKB-KW"/>
</dbReference>
<feature type="compositionally biased region" description="Polar residues" evidence="1">
    <location>
        <begin position="52"/>
        <end position="68"/>
    </location>
</feature>
<protein>
    <submittedName>
        <fullName evidence="2">Sodium channel, voltage-gated, type VIII, alpha polypeptide, isoform CRA_d</fullName>
    </submittedName>
</protein>
<dbReference type="AlphaFoldDB" id="A6KCM4"/>
<keyword evidence="2" id="KW-0813">Transport</keyword>
<name>A6KCM4_RAT</name>
<dbReference type="RGD" id="3638">
    <property type="gene designation" value="Scn8a"/>
</dbReference>
<sequence length="68" mass="7466">MAVKRRHDHSSTCKGNHFIGAGLQFERFSPLSSWREAWLHPGRPCAGEGAGSSASETQSKSLVTHFLQ</sequence>
<evidence type="ECO:0000256" key="1">
    <source>
        <dbReference type="SAM" id="MobiDB-lite"/>
    </source>
</evidence>
<accession>A6KCM4</accession>
<evidence type="ECO:0000313" key="4">
    <source>
        <dbReference type="RGD" id="3638"/>
    </source>
</evidence>
<organism evidence="2 3">
    <name type="scientific">Rattus norvegicus</name>
    <name type="common">Rat</name>
    <dbReference type="NCBI Taxonomy" id="10116"/>
    <lineage>
        <taxon>Eukaryota</taxon>
        <taxon>Metazoa</taxon>
        <taxon>Chordata</taxon>
        <taxon>Craniata</taxon>
        <taxon>Vertebrata</taxon>
        <taxon>Euteleostomi</taxon>
        <taxon>Mammalia</taxon>
        <taxon>Eutheria</taxon>
        <taxon>Euarchontoglires</taxon>
        <taxon>Glires</taxon>
        <taxon>Rodentia</taxon>
        <taxon>Myomorpha</taxon>
        <taxon>Muroidea</taxon>
        <taxon>Muridae</taxon>
        <taxon>Murinae</taxon>
        <taxon>Rattus</taxon>
    </lineage>
</organism>
<gene>
    <name evidence="2 4" type="primary">Scn8a</name>
    <name evidence="2" type="ORF">rCG_50619</name>
</gene>
<keyword evidence="2" id="KW-0407">Ion channel</keyword>
<proteinExistence type="predicted"/>
<keyword evidence="2" id="KW-0406">Ion transport</keyword>
<dbReference type="Proteomes" id="UP000234681">
    <property type="component" value="Chromosome 7"/>
</dbReference>
<evidence type="ECO:0000313" key="2">
    <source>
        <dbReference type="EMBL" id="EDL86921.1"/>
    </source>
</evidence>
<reference evidence="2 3" key="1">
    <citation type="submission" date="2005-09" db="EMBL/GenBank/DDBJ databases">
        <authorList>
            <person name="Mural R.J."/>
            <person name="Li P.W."/>
            <person name="Adams M.D."/>
            <person name="Amanatides P.G."/>
            <person name="Baden-Tillson H."/>
            <person name="Barnstead M."/>
            <person name="Chin S.H."/>
            <person name="Dew I."/>
            <person name="Evans C.A."/>
            <person name="Ferriera S."/>
            <person name="Flanigan M."/>
            <person name="Fosler C."/>
            <person name="Glodek A."/>
            <person name="Gu Z."/>
            <person name="Holt R.A."/>
            <person name="Jennings D."/>
            <person name="Kraft C.L."/>
            <person name="Lu F."/>
            <person name="Nguyen T."/>
            <person name="Nusskern D.R."/>
            <person name="Pfannkoch C.M."/>
            <person name="Sitter C."/>
            <person name="Sutton G.G."/>
            <person name="Venter J.C."/>
            <person name="Wang Z."/>
            <person name="Woodage T."/>
            <person name="Zheng X.H."/>
            <person name="Zhong F."/>
        </authorList>
    </citation>
    <scope>NUCLEOTIDE SEQUENCE [LARGE SCALE GENOMIC DNA]</scope>
    <source>
        <strain>BN</strain>
        <strain evidence="3">Sprague-Dawley</strain>
    </source>
</reference>
<feature type="region of interest" description="Disordered" evidence="1">
    <location>
        <begin position="44"/>
        <end position="68"/>
    </location>
</feature>